<reference evidence="2" key="1">
    <citation type="submission" date="2016-11" db="EMBL/GenBank/DDBJ databases">
        <authorList>
            <person name="Varghese N."/>
            <person name="Submissions S."/>
        </authorList>
    </citation>
    <scope>NUCLEOTIDE SEQUENCE [LARGE SCALE GENOMIC DNA]</scope>
    <source>
        <strain evidence="2">DSM 100564</strain>
    </source>
</reference>
<dbReference type="EMBL" id="FQZQ01000015">
    <property type="protein sequence ID" value="SHJ91536.1"/>
    <property type="molecule type" value="Genomic_DNA"/>
</dbReference>
<dbReference type="STRING" id="1470563.SAMN05444000_11567"/>
<gene>
    <name evidence="1" type="ORF">SAMN05444000_11567</name>
</gene>
<dbReference type="RefSeq" id="WP_073253763.1">
    <property type="nucleotide sequence ID" value="NZ_FQZQ01000015.1"/>
</dbReference>
<dbReference type="Proteomes" id="UP000183982">
    <property type="component" value="Unassembled WGS sequence"/>
</dbReference>
<evidence type="ECO:0000313" key="1">
    <source>
        <dbReference type="EMBL" id="SHJ91536.1"/>
    </source>
</evidence>
<accession>A0A1M6N7L1</accession>
<sequence>MLGVVLWSDSLDKKAVIWCEDQGDLAYFNGGEDAPLDLADLDAGDLVSFELQQECHLRYAKNPQRIGQGAYEGLAEQLRDTTRPRQPNEMDTRPRKFMGSADVIPFCRGTIERADRELVAV</sequence>
<dbReference type="AlphaFoldDB" id="A0A1M6N7L1"/>
<dbReference type="OrthoDB" id="7868545at2"/>
<protein>
    <submittedName>
        <fullName evidence="1">Uncharacterized protein</fullName>
    </submittedName>
</protein>
<evidence type="ECO:0000313" key="2">
    <source>
        <dbReference type="Proteomes" id="UP000183982"/>
    </source>
</evidence>
<proteinExistence type="predicted"/>
<keyword evidence="2" id="KW-1185">Reference proteome</keyword>
<name>A0A1M6N7L1_9RHOB</name>
<organism evidence="1 2">
    <name type="scientific">Shimia gijangensis</name>
    <dbReference type="NCBI Taxonomy" id="1470563"/>
    <lineage>
        <taxon>Bacteria</taxon>
        <taxon>Pseudomonadati</taxon>
        <taxon>Pseudomonadota</taxon>
        <taxon>Alphaproteobacteria</taxon>
        <taxon>Rhodobacterales</taxon>
        <taxon>Roseobacteraceae</taxon>
    </lineage>
</organism>